<dbReference type="Gene3D" id="2.60.40.10">
    <property type="entry name" value="Immunoglobulins"/>
    <property type="match status" value="1"/>
</dbReference>
<accession>A0A538TNY1</accession>
<dbReference type="InterPro" id="IPR022409">
    <property type="entry name" value="PKD/Chitinase_dom"/>
</dbReference>
<dbReference type="Proteomes" id="UP000316609">
    <property type="component" value="Unassembled WGS sequence"/>
</dbReference>
<dbReference type="InterPro" id="IPR000601">
    <property type="entry name" value="PKD_dom"/>
</dbReference>
<comment type="caution">
    <text evidence="3">The sequence shown here is derived from an EMBL/GenBank/DDBJ whole genome shotgun (WGS) entry which is preliminary data.</text>
</comment>
<dbReference type="Gene3D" id="3.60.21.10">
    <property type="match status" value="1"/>
</dbReference>
<dbReference type="Pfam" id="PF18911">
    <property type="entry name" value="PKD_4"/>
    <property type="match status" value="1"/>
</dbReference>
<feature type="domain" description="PKD" evidence="2">
    <location>
        <begin position="85"/>
        <end position="144"/>
    </location>
</feature>
<evidence type="ECO:0000259" key="2">
    <source>
        <dbReference type="PROSITE" id="PS50093"/>
    </source>
</evidence>
<evidence type="ECO:0000256" key="1">
    <source>
        <dbReference type="ARBA" id="ARBA00022729"/>
    </source>
</evidence>
<evidence type="ECO:0000313" key="4">
    <source>
        <dbReference type="Proteomes" id="UP000316609"/>
    </source>
</evidence>
<gene>
    <name evidence="3" type="ORF">E6K78_08005</name>
</gene>
<keyword evidence="1" id="KW-0732">Signal</keyword>
<dbReference type="NCBIfam" id="TIGR04183">
    <property type="entry name" value="Por_Secre_tail"/>
    <property type="match status" value="1"/>
</dbReference>
<dbReference type="InterPro" id="IPR039331">
    <property type="entry name" value="PAPs-like"/>
</dbReference>
<dbReference type="EMBL" id="VBOY01000072">
    <property type="protein sequence ID" value="TMQ65347.1"/>
    <property type="molecule type" value="Genomic_DNA"/>
</dbReference>
<reference evidence="3 4" key="1">
    <citation type="journal article" date="2019" name="Nat. Microbiol.">
        <title>Mediterranean grassland soil C-N compound turnover is dependent on rainfall and depth, and is mediated by genomically divergent microorganisms.</title>
        <authorList>
            <person name="Diamond S."/>
            <person name="Andeer P.F."/>
            <person name="Li Z."/>
            <person name="Crits-Christoph A."/>
            <person name="Burstein D."/>
            <person name="Anantharaman K."/>
            <person name="Lane K.R."/>
            <person name="Thomas B.C."/>
            <person name="Pan C."/>
            <person name="Northen T.R."/>
            <person name="Banfield J.F."/>
        </authorList>
    </citation>
    <scope>NUCLEOTIDE SEQUENCE [LARGE SCALE GENOMIC DNA]</scope>
    <source>
        <strain evidence="3">WS_8</strain>
    </source>
</reference>
<dbReference type="PROSITE" id="PS50093">
    <property type="entry name" value="PKD"/>
    <property type="match status" value="1"/>
</dbReference>
<dbReference type="InterPro" id="IPR035986">
    <property type="entry name" value="PKD_dom_sf"/>
</dbReference>
<dbReference type="SUPFAM" id="SSF49363">
    <property type="entry name" value="Purple acid phosphatase, N-terminal domain"/>
    <property type="match status" value="1"/>
</dbReference>
<dbReference type="SUPFAM" id="SSF56300">
    <property type="entry name" value="Metallo-dependent phosphatases"/>
    <property type="match status" value="1"/>
</dbReference>
<dbReference type="GO" id="GO:0003993">
    <property type="term" value="F:acid phosphatase activity"/>
    <property type="evidence" value="ECO:0007669"/>
    <property type="project" value="InterPro"/>
</dbReference>
<dbReference type="InterPro" id="IPR029052">
    <property type="entry name" value="Metallo-depent_PP-like"/>
</dbReference>
<dbReference type="InterPro" id="IPR008963">
    <property type="entry name" value="Purple_acid_Pase-like_N"/>
</dbReference>
<sequence>DGMVVGPQAGATASHCYGAGDWAVTLTVADDQGLTGSATSAAIHVAPPNQPPEGTITEPAGNVTIYAGQSVSFAASASDPDGDLPLVVTWDFGGGAANQSVEDPGPVIFANAGSYTVRLQVSDARGAEDVTPAERVVTVQAAPQGQAVDEVHWTIVGQRAVSFDWRGFERTVHYGLSSDYSDSVTASTPTPLPVSSAGPFWEARIEGLQENALYHYAIGSGADHTFRTPLPRGSSGFTVYAEGDIGDAGKYPRVAVVQGLIAAGAPRFTLVLGDITYAQDNGQPSVDRHFNDVMVWSQDAAYMPAWGNHDWAAPDGLRNYKGRFDLPNPQASPDQPFGNGSGEDWSWFDYGNVRFISYPDVYTGRVWPDWKNRAKELMDQAEADPLITFIVTFGHRPAYSSGRHPSNAILQAILDTLGAHHPKYVLNVTGHSHNYERSYPQFGVTHVTSGGGGSVLGKAIDPVCLWVGGCPPPAWSAFRAMHHETVRLTFTATGIQGEAICGPAGDTGSNPNDVSCTLGEVLDAFSIGSTPLTSANLVGNPSVEAGLSGWKGYNGALLERVGGGADGDWAMQLTSTLPGRFGVNDSPNWVALVPAAGTKYRLTARVRSESGTGTACIQVREFVGATRAGASLSAPVPLTTTWQTLTTEFVASAAGSTLDFQVLDSPAAPGETFLVDDLSIRLVTESGPVAVEPRVRESGLETAPLRAMVRPSPVRSRALLTFTTSRRGPLEVVVYDAAGRRVEQMLNERDAAVGPYQLEVGHHSGLSSGIYFYKIRAGKNVATGRFVIVQ</sequence>
<dbReference type="SMART" id="SM00089">
    <property type="entry name" value="PKD"/>
    <property type="match status" value="1"/>
</dbReference>
<dbReference type="Gene3D" id="2.60.120.260">
    <property type="entry name" value="Galactose-binding domain-like"/>
    <property type="match status" value="1"/>
</dbReference>
<dbReference type="CDD" id="cd00146">
    <property type="entry name" value="PKD"/>
    <property type="match status" value="1"/>
</dbReference>
<dbReference type="InterPro" id="IPR008979">
    <property type="entry name" value="Galactose-bd-like_sf"/>
</dbReference>
<organism evidence="3 4">
    <name type="scientific">Eiseniibacteriota bacterium</name>
    <dbReference type="NCBI Taxonomy" id="2212470"/>
    <lineage>
        <taxon>Bacteria</taxon>
        <taxon>Candidatus Eiseniibacteriota</taxon>
    </lineage>
</organism>
<dbReference type="SUPFAM" id="SSF49785">
    <property type="entry name" value="Galactose-binding domain-like"/>
    <property type="match status" value="1"/>
</dbReference>
<evidence type="ECO:0000313" key="3">
    <source>
        <dbReference type="EMBL" id="TMQ65347.1"/>
    </source>
</evidence>
<protein>
    <submittedName>
        <fullName evidence="3">PKD domain-containing protein</fullName>
    </submittedName>
</protein>
<dbReference type="AlphaFoldDB" id="A0A538TNY1"/>
<dbReference type="PANTHER" id="PTHR22953:SF153">
    <property type="entry name" value="PURPLE ACID PHOSPHATASE"/>
    <property type="match status" value="1"/>
</dbReference>
<dbReference type="InterPro" id="IPR026444">
    <property type="entry name" value="Secre_tail"/>
</dbReference>
<dbReference type="GO" id="GO:0046872">
    <property type="term" value="F:metal ion binding"/>
    <property type="evidence" value="ECO:0007669"/>
    <property type="project" value="InterPro"/>
</dbReference>
<dbReference type="SUPFAM" id="SSF49299">
    <property type="entry name" value="PKD domain"/>
    <property type="match status" value="1"/>
</dbReference>
<proteinExistence type="predicted"/>
<dbReference type="InterPro" id="IPR013783">
    <property type="entry name" value="Ig-like_fold"/>
</dbReference>
<feature type="non-terminal residue" evidence="3">
    <location>
        <position position="1"/>
    </location>
</feature>
<name>A0A538TNY1_UNCEI</name>
<dbReference type="PANTHER" id="PTHR22953">
    <property type="entry name" value="ACID PHOSPHATASE RELATED"/>
    <property type="match status" value="1"/>
</dbReference>